<keyword evidence="1" id="KW-0813">Transport</keyword>
<evidence type="ECO:0000313" key="6">
    <source>
        <dbReference type="Proteomes" id="UP000593910"/>
    </source>
</evidence>
<dbReference type="Gene3D" id="3.40.50.300">
    <property type="entry name" value="P-loop containing nucleotide triphosphate hydrolases"/>
    <property type="match status" value="1"/>
</dbReference>
<keyword evidence="6" id="KW-1185">Reference proteome</keyword>
<dbReference type="Pfam" id="PF00005">
    <property type="entry name" value="ABC_tran"/>
    <property type="match status" value="1"/>
</dbReference>
<evidence type="ECO:0000256" key="3">
    <source>
        <dbReference type="ARBA" id="ARBA00022840"/>
    </source>
</evidence>
<keyword evidence="3 5" id="KW-0067">ATP-binding</keyword>
<name>A0A7M1AT25_9BACT</name>
<dbReference type="PROSITE" id="PS50893">
    <property type="entry name" value="ABC_TRANSPORTER_2"/>
    <property type="match status" value="1"/>
</dbReference>
<evidence type="ECO:0000313" key="5">
    <source>
        <dbReference type="EMBL" id="QOP40540.1"/>
    </source>
</evidence>
<dbReference type="GO" id="GO:0005524">
    <property type="term" value="F:ATP binding"/>
    <property type="evidence" value="ECO:0007669"/>
    <property type="project" value="UniProtKB-KW"/>
</dbReference>
<dbReference type="Proteomes" id="UP000593910">
    <property type="component" value="Chromosome"/>
</dbReference>
<feature type="domain" description="ABC transporter" evidence="4">
    <location>
        <begin position="1"/>
        <end position="214"/>
    </location>
</feature>
<proteinExistence type="predicted"/>
<reference evidence="5 6" key="1">
    <citation type="submission" date="2019-06" db="EMBL/GenBank/DDBJ databases">
        <title>Sulfurimonas gotlandica sp. nov., a chemoautotrophic and psychrotolerant epsilonproteobacterium isolated from a pelagic redoxcline, and an emended description of the genus Sulfurimonas.</title>
        <authorList>
            <person name="Wang S."/>
            <person name="Jiang L."/>
            <person name="Shao Z."/>
        </authorList>
    </citation>
    <scope>NUCLEOTIDE SEQUENCE [LARGE SCALE GENOMIC DNA]</scope>
    <source>
        <strain evidence="5 6">B2</strain>
    </source>
</reference>
<dbReference type="AlphaFoldDB" id="A0A7M1AT25"/>
<dbReference type="InterPro" id="IPR027417">
    <property type="entry name" value="P-loop_NTPase"/>
</dbReference>
<dbReference type="PANTHER" id="PTHR24220">
    <property type="entry name" value="IMPORT ATP-BINDING PROTEIN"/>
    <property type="match status" value="1"/>
</dbReference>
<dbReference type="InterPro" id="IPR015854">
    <property type="entry name" value="ABC_transpr_LolD-like"/>
</dbReference>
<evidence type="ECO:0000256" key="1">
    <source>
        <dbReference type="ARBA" id="ARBA00022448"/>
    </source>
</evidence>
<dbReference type="InterPro" id="IPR003439">
    <property type="entry name" value="ABC_transporter-like_ATP-bd"/>
</dbReference>
<gene>
    <name evidence="5" type="ORF">FJR03_01795</name>
</gene>
<dbReference type="GO" id="GO:0005886">
    <property type="term" value="C:plasma membrane"/>
    <property type="evidence" value="ECO:0007669"/>
    <property type="project" value="TreeGrafter"/>
</dbReference>
<protein>
    <submittedName>
        <fullName evidence="5">ABC transporter ATP-binding protein</fullName>
    </submittedName>
</protein>
<dbReference type="CDD" id="cd03255">
    <property type="entry name" value="ABC_MJ0796_LolCDE_FtsE"/>
    <property type="match status" value="1"/>
</dbReference>
<keyword evidence="2" id="KW-0547">Nucleotide-binding</keyword>
<dbReference type="KEGG" id="smax:FJR03_01795"/>
<evidence type="ECO:0000259" key="4">
    <source>
        <dbReference type="PROSITE" id="PS50893"/>
    </source>
</evidence>
<organism evidence="5 6">
    <name type="scientific">Sulfurimonas marina</name>
    <dbReference type="NCBI Taxonomy" id="2590551"/>
    <lineage>
        <taxon>Bacteria</taxon>
        <taxon>Pseudomonadati</taxon>
        <taxon>Campylobacterota</taxon>
        <taxon>Epsilonproteobacteria</taxon>
        <taxon>Campylobacterales</taxon>
        <taxon>Sulfurimonadaceae</taxon>
        <taxon>Sulfurimonas</taxon>
    </lineage>
</organism>
<dbReference type="RefSeq" id="WP_193113962.1">
    <property type="nucleotide sequence ID" value="NZ_CP041165.1"/>
</dbReference>
<dbReference type="PROSITE" id="PS00211">
    <property type="entry name" value="ABC_TRANSPORTER_1"/>
    <property type="match status" value="1"/>
</dbReference>
<dbReference type="GO" id="GO:0016887">
    <property type="term" value="F:ATP hydrolysis activity"/>
    <property type="evidence" value="ECO:0007669"/>
    <property type="project" value="InterPro"/>
</dbReference>
<dbReference type="InterPro" id="IPR017911">
    <property type="entry name" value="MacB-like_ATP-bd"/>
</dbReference>
<dbReference type="InterPro" id="IPR017871">
    <property type="entry name" value="ABC_transporter-like_CS"/>
</dbReference>
<accession>A0A7M1AT25</accession>
<dbReference type="SUPFAM" id="SSF52540">
    <property type="entry name" value="P-loop containing nucleoside triphosphate hydrolases"/>
    <property type="match status" value="1"/>
</dbReference>
<dbReference type="InterPro" id="IPR003593">
    <property type="entry name" value="AAA+_ATPase"/>
</dbReference>
<evidence type="ECO:0000256" key="2">
    <source>
        <dbReference type="ARBA" id="ARBA00022741"/>
    </source>
</evidence>
<dbReference type="PANTHER" id="PTHR24220:SF692">
    <property type="entry name" value="ABC TRANSPORTER DOMAIN-CONTAINING PROTEIN"/>
    <property type="match status" value="1"/>
</dbReference>
<dbReference type="SMART" id="SM00382">
    <property type="entry name" value="AAA"/>
    <property type="match status" value="1"/>
</dbReference>
<dbReference type="EMBL" id="CP041165">
    <property type="protein sequence ID" value="QOP40540.1"/>
    <property type="molecule type" value="Genomic_DNA"/>
</dbReference>
<dbReference type="GO" id="GO:0022857">
    <property type="term" value="F:transmembrane transporter activity"/>
    <property type="evidence" value="ECO:0007669"/>
    <property type="project" value="TreeGrafter"/>
</dbReference>
<sequence length="214" mass="24342">MEILEANNLSHSFDYKLFDDVSFSLNKKERIAIIGMSGSGKSTLLHIISSLLKPQSGSVKLFGEDIYNLNKSKLAEIKRDKIGLVFQSHYLFRGFSAYENLEVAEILSQQPIDEELLKRLDIEHCIKQKVTELSGGQQQRVSIARVLTKKPEIIFADEPTGNLDSKTAHEVMELFFEYCDKNDAGMVLVTHDTGLAQLCDKVYRLEDKELKREK</sequence>